<name>A0A2H3ASL4_9AGAR</name>
<evidence type="ECO:0000256" key="1">
    <source>
        <dbReference type="SAM" id="MobiDB-lite"/>
    </source>
</evidence>
<feature type="region of interest" description="Disordered" evidence="1">
    <location>
        <begin position="1"/>
        <end position="20"/>
    </location>
</feature>
<evidence type="ECO:0000256" key="2">
    <source>
        <dbReference type="SAM" id="Phobius"/>
    </source>
</evidence>
<dbReference type="AlphaFoldDB" id="A0A2H3ASL4"/>
<keyword evidence="4" id="KW-1185">Reference proteome</keyword>
<evidence type="ECO:0000313" key="3">
    <source>
        <dbReference type="EMBL" id="PBK60590.1"/>
    </source>
</evidence>
<keyword evidence="2" id="KW-1133">Transmembrane helix</keyword>
<dbReference type="Proteomes" id="UP000218334">
    <property type="component" value="Unassembled WGS sequence"/>
</dbReference>
<keyword evidence="2" id="KW-0812">Transmembrane</keyword>
<proteinExistence type="predicted"/>
<dbReference type="EMBL" id="KZ293485">
    <property type="protein sequence ID" value="PBK60590.1"/>
    <property type="molecule type" value="Genomic_DNA"/>
</dbReference>
<evidence type="ECO:0000313" key="4">
    <source>
        <dbReference type="Proteomes" id="UP000218334"/>
    </source>
</evidence>
<accession>A0A2H3ASL4</accession>
<reference evidence="4" key="1">
    <citation type="journal article" date="2017" name="Nat. Ecol. Evol.">
        <title>Genome expansion and lineage-specific genetic innovations in the forest pathogenic fungi Armillaria.</title>
        <authorList>
            <person name="Sipos G."/>
            <person name="Prasanna A.N."/>
            <person name="Walter M.C."/>
            <person name="O'Connor E."/>
            <person name="Balint B."/>
            <person name="Krizsan K."/>
            <person name="Kiss B."/>
            <person name="Hess J."/>
            <person name="Varga T."/>
            <person name="Slot J."/>
            <person name="Riley R."/>
            <person name="Boka B."/>
            <person name="Rigling D."/>
            <person name="Barry K."/>
            <person name="Lee J."/>
            <person name="Mihaltcheva S."/>
            <person name="LaButti K."/>
            <person name="Lipzen A."/>
            <person name="Waldron R."/>
            <person name="Moloney N.M."/>
            <person name="Sperisen C."/>
            <person name="Kredics L."/>
            <person name="Vagvoelgyi C."/>
            <person name="Patrignani A."/>
            <person name="Fitzpatrick D."/>
            <person name="Nagy I."/>
            <person name="Doyle S."/>
            <person name="Anderson J.B."/>
            <person name="Grigoriev I.V."/>
            <person name="Gueldener U."/>
            <person name="Muensterkoetter M."/>
            <person name="Nagy L.G."/>
        </authorList>
    </citation>
    <scope>NUCLEOTIDE SEQUENCE [LARGE SCALE GENOMIC DNA]</scope>
    <source>
        <strain evidence="4">28-4</strain>
    </source>
</reference>
<sequence>MRPGQDHWQSTGTRTTPSSYAPRCRDVVDIITTLIMNEHPVRITYKIYIILYEASSLYSIDAKPKNKKETLCTMPMMMMVMMMMRAVFSLMIIGSGHRTITPTVGKGKHLLQERA</sequence>
<keyword evidence="2" id="KW-0472">Membrane</keyword>
<organism evidence="3 4">
    <name type="scientific">Armillaria solidipes</name>
    <dbReference type="NCBI Taxonomy" id="1076256"/>
    <lineage>
        <taxon>Eukaryota</taxon>
        <taxon>Fungi</taxon>
        <taxon>Dikarya</taxon>
        <taxon>Basidiomycota</taxon>
        <taxon>Agaricomycotina</taxon>
        <taxon>Agaricomycetes</taxon>
        <taxon>Agaricomycetidae</taxon>
        <taxon>Agaricales</taxon>
        <taxon>Marasmiineae</taxon>
        <taxon>Physalacriaceae</taxon>
        <taxon>Armillaria</taxon>
    </lineage>
</organism>
<gene>
    <name evidence="3" type="ORF">ARMSODRAFT_726039</name>
</gene>
<feature type="transmembrane region" description="Helical" evidence="2">
    <location>
        <begin position="71"/>
        <end position="93"/>
    </location>
</feature>
<feature type="compositionally biased region" description="Polar residues" evidence="1">
    <location>
        <begin position="7"/>
        <end position="19"/>
    </location>
</feature>
<protein>
    <submittedName>
        <fullName evidence="3">Uncharacterized protein</fullName>
    </submittedName>
</protein>